<dbReference type="FunFam" id="3.40.50.410:FF:000052">
    <property type="entry name" value="collagen alpha-2(VI) chain isoform X1"/>
    <property type="match status" value="1"/>
</dbReference>
<keyword evidence="6" id="KW-0130">Cell adhesion</keyword>
<dbReference type="GO" id="GO:0005581">
    <property type="term" value="C:collagen trimer"/>
    <property type="evidence" value="ECO:0007669"/>
    <property type="project" value="UniProtKB-KW"/>
</dbReference>
<dbReference type="EMBL" id="CM015721">
    <property type="protein sequence ID" value="KAF3694941.1"/>
    <property type="molecule type" value="Genomic_DNA"/>
</dbReference>
<keyword evidence="2" id="KW-0964">Secreted</keyword>
<evidence type="ECO:0000256" key="3">
    <source>
        <dbReference type="ARBA" id="ARBA00022530"/>
    </source>
</evidence>
<comment type="function">
    <text evidence="10">Collagen VI acts as a cell-binding protein.</text>
</comment>
<dbReference type="FunFam" id="3.40.50.410:FF:000027">
    <property type="entry name" value="collagen alpha-2(VI) chain isoform X1"/>
    <property type="match status" value="1"/>
</dbReference>
<name>A0A6G1PX73_CHAAH</name>
<evidence type="ECO:0000256" key="12">
    <source>
        <dbReference type="ARBA" id="ARBA00070549"/>
    </source>
</evidence>
<reference evidence="17" key="2">
    <citation type="submission" date="2019-02" db="EMBL/GenBank/DDBJ databases">
        <title>Opniocepnalus argus Var Kimnra genome.</title>
        <authorList>
            <person name="Zhou C."/>
            <person name="Xiao S."/>
        </authorList>
    </citation>
    <scope>NUCLEOTIDE SEQUENCE [LARGE SCALE GENOMIC DNA]</scope>
</reference>
<dbReference type="Pfam" id="PF00092">
    <property type="entry name" value="VWA"/>
    <property type="match status" value="3"/>
</dbReference>
<evidence type="ECO:0000256" key="1">
    <source>
        <dbReference type="ARBA" id="ARBA00004498"/>
    </source>
</evidence>
<feature type="compositionally biased region" description="Gly residues" evidence="13">
    <location>
        <begin position="593"/>
        <end position="602"/>
    </location>
</feature>
<dbReference type="CDD" id="cd00198">
    <property type="entry name" value="vWFA"/>
    <property type="match status" value="1"/>
</dbReference>
<dbReference type="Gene3D" id="3.40.50.410">
    <property type="entry name" value="von Willebrand factor, type A domain"/>
    <property type="match status" value="3"/>
</dbReference>
<dbReference type="SMART" id="SM00327">
    <property type="entry name" value="VWA"/>
    <property type="match status" value="3"/>
</dbReference>
<proteinExistence type="inferred from homology"/>
<feature type="region of interest" description="Disordered" evidence="13">
    <location>
        <begin position="274"/>
        <end position="603"/>
    </location>
</feature>
<keyword evidence="7 16" id="KW-0176">Collagen</keyword>
<dbReference type="SUPFAM" id="SSF53300">
    <property type="entry name" value="vWA-like"/>
    <property type="match status" value="3"/>
</dbReference>
<feature type="compositionally biased region" description="Low complexity" evidence="13">
    <location>
        <begin position="424"/>
        <end position="437"/>
    </location>
</feature>
<dbReference type="Proteomes" id="UP000503349">
    <property type="component" value="Chromosome 10"/>
</dbReference>
<evidence type="ECO:0000256" key="11">
    <source>
        <dbReference type="ARBA" id="ARBA00044000"/>
    </source>
</evidence>
<keyword evidence="8" id="KW-0325">Glycoprotein</keyword>
<feature type="domain" description="VWFA" evidence="15">
    <location>
        <begin position="60"/>
        <end position="251"/>
    </location>
</feature>
<feature type="compositionally biased region" description="Gly residues" evidence="13">
    <location>
        <begin position="471"/>
        <end position="480"/>
    </location>
</feature>
<gene>
    <name evidence="16" type="ORF">EXN66_Car010617</name>
</gene>
<evidence type="ECO:0000256" key="7">
    <source>
        <dbReference type="ARBA" id="ARBA00023119"/>
    </source>
</evidence>
<protein>
    <recommendedName>
        <fullName evidence="12">Collagen alpha-2(VI) chain</fullName>
    </recommendedName>
</protein>
<feature type="domain" description="VWFA" evidence="15">
    <location>
        <begin position="850"/>
        <end position="1032"/>
    </location>
</feature>
<dbReference type="PRINTS" id="PR00453">
    <property type="entry name" value="VWFADOMAIN"/>
</dbReference>
<evidence type="ECO:0000313" key="16">
    <source>
        <dbReference type="EMBL" id="KAF3694941.1"/>
    </source>
</evidence>
<feature type="signal peptide" evidence="14">
    <location>
        <begin position="1"/>
        <end position="18"/>
    </location>
</feature>
<dbReference type="Pfam" id="PF01391">
    <property type="entry name" value="Collagen"/>
    <property type="match status" value="2"/>
</dbReference>
<dbReference type="AlphaFoldDB" id="A0A6G1PX73"/>
<dbReference type="InterPro" id="IPR002035">
    <property type="entry name" value="VWF_A"/>
</dbReference>
<evidence type="ECO:0000256" key="13">
    <source>
        <dbReference type="SAM" id="MobiDB-lite"/>
    </source>
</evidence>
<keyword evidence="4 14" id="KW-0732">Signal</keyword>
<evidence type="ECO:0000256" key="2">
    <source>
        <dbReference type="ARBA" id="ARBA00022525"/>
    </source>
</evidence>
<keyword evidence="3" id="KW-0272">Extracellular matrix</keyword>
<dbReference type="PANTHER" id="PTHR24020">
    <property type="entry name" value="COLLAGEN ALPHA"/>
    <property type="match status" value="1"/>
</dbReference>
<evidence type="ECO:0000256" key="10">
    <source>
        <dbReference type="ARBA" id="ARBA00043858"/>
    </source>
</evidence>
<feature type="region of interest" description="Disordered" evidence="13">
    <location>
        <begin position="24"/>
        <end position="43"/>
    </location>
</feature>
<organism evidence="16 17">
    <name type="scientific">Channa argus</name>
    <name type="common">Northern snakehead</name>
    <name type="synonym">Ophicephalus argus</name>
    <dbReference type="NCBI Taxonomy" id="215402"/>
    <lineage>
        <taxon>Eukaryota</taxon>
        <taxon>Metazoa</taxon>
        <taxon>Chordata</taxon>
        <taxon>Craniata</taxon>
        <taxon>Vertebrata</taxon>
        <taxon>Euteleostomi</taxon>
        <taxon>Actinopterygii</taxon>
        <taxon>Neopterygii</taxon>
        <taxon>Teleostei</taxon>
        <taxon>Neoteleostei</taxon>
        <taxon>Acanthomorphata</taxon>
        <taxon>Anabantaria</taxon>
        <taxon>Anabantiformes</taxon>
        <taxon>Channoidei</taxon>
        <taxon>Channidae</taxon>
        <taxon>Channa</taxon>
    </lineage>
</organism>
<dbReference type="PANTHER" id="PTHR24020:SF84">
    <property type="entry name" value="VWFA DOMAIN-CONTAINING PROTEIN"/>
    <property type="match status" value="1"/>
</dbReference>
<feature type="compositionally biased region" description="Gly residues" evidence="13">
    <location>
        <begin position="363"/>
        <end position="372"/>
    </location>
</feature>
<dbReference type="GO" id="GO:0007155">
    <property type="term" value="P:cell adhesion"/>
    <property type="evidence" value="ECO:0007669"/>
    <property type="project" value="UniProtKB-KW"/>
</dbReference>
<evidence type="ECO:0000256" key="6">
    <source>
        <dbReference type="ARBA" id="ARBA00022889"/>
    </source>
</evidence>
<dbReference type="InterPro" id="IPR050525">
    <property type="entry name" value="ECM_Assembly_Org"/>
</dbReference>
<keyword evidence="9" id="KW-0379">Hydroxylation</keyword>
<evidence type="ECO:0000256" key="5">
    <source>
        <dbReference type="ARBA" id="ARBA00022737"/>
    </source>
</evidence>
<comment type="subcellular location">
    <subcellularLocation>
        <location evidence="1">Secreted</location>
        <location evidence="1">Extracellular space</location>
        <location evidence="1">Extracellular matrix</location>
    </subcellularLocation>
</comment>
<dbReference type="InterPro" id="IPR008160">
    <property type="entry name" value="Collagen"/>
</dbReference>
<sequence>MGMISGFIFVCLLQAAIPQDLHFSGPRPIPGRGDSAPPFLPGPTPRPEGCEIGIVDCPIKLFFTIDTSETIALQESPPGILVENVKEFTKIFVQRLADEEYRGQIQIGWSIGGLHFSQTQEVFSQFTTKENFIRNLGGIRYLGKGTYIDCALKNMTHQLTHYFSGINAVLFSVVITDGHVTGNPCGGIKVMAEKAREKGIHIFSVAASRSVDELGMREIANSPTELYRNDYIAVDIVDGRPKIKTESIDRIIKVMKYQAYLKITLVSCFNSPGAPGQKGLQGPKGTKGDRGLPGTKGEKGKQGDPGIEGPIGTPGSKGEAGLKGDKGEIGSTGAKGVAGALGRNGTDGQKGKIGRIGPVGCKGEAGGTGAAGYPGEVGDPGPPATNSISGDPGSSGNQGPPGPQGEPGPKGEDGYPGNPGPPGEKGILGLKGLPGPKGEQGRRGDPGTKGALGPDGIKGEKGERGLQGSRGQPGEGGINGAKGDQGLPGPRGQPGEPGGPGGNGTRGIPGDPGPRGDTGTRGLKGDRGRAGFSYPGPRGPTGDRGVPGRRGPRGGRGDCGAKGDPGNKGQPGERGEPGGAGKLGQRGPQGEPGTDGGPGPVGDPGLTDCDVMTYIRETCGCCDCEKRCGALDIVFVIDSSESVGLTNFTLEKNFVINTINRLGSMASDPASPTGTRVGVVQFSHNGTFEAIRLDDPNINSMSAFKTAVKSLQWIAGGTFTPSALKFAHDTLIRNSKRTQAKVSVVVITDGRFDPRDDEDLLNSLCNANVVVNAIGVGDMFKKEQDNEILGSIACGKKERVTEMRRYTDLVAEDFIATMENVLCPEPVIVCPDLPCKSEPDVAPCVDRPVDLVFLLDGSERLGVDNFQHFRRFVQRVADRMGLAHSKTDPMRARLALLEFGKDNENHVAFSLTHNPAVIDDGLARLPYLESSSSLGPAIFQAIEKILSKGNVRQTRRHAEISFVFITDGITDTNNLEEAVDAMRRAQVVSTVITTGTDVDLEVLLKLAMGNEDAIFKGKDIFDVSRSPLFSQFIHWVC</sequence>
<evidence type="ECO:0000313" key="17">
    <source>
        <dbReference type="Proteomes" id="UP000503349"/>
    </source>
</evidence>
<reference evidence="16 17" key="1">
    <citation type="submission" date="2019-02" db="EMBL/GenBank/DDBJ databases">
        <title>Opniocepnalus argus genome.</title>
        <authorList>
            <person name="Zhou C."/>
            <person name="Xiao S."/>
        </authorList>
    </citation>
    <scope>NUCLEOTIDE SEQUENCE [LARGE SCALE GENOMIC DNA]</scope>
    <source>
        <strain evidence="16">OARG1902GOOAL</strain>
        <tissue evidence="16">Muscle</tissue>
    </source>
</reference>
<accession>A0A6G1PX73</accession>
<feature type="compositionally biased region" description="Basic and acidic residues" evidence="13">
    <location>
        <begin position="286"/>
        <end position="302"/>
    </location>
</feature>
<dbReference type="GO" id="GO:0005615">
    <property type="term" value="C:extracellular space"/>
    <property type="evidence" value="ECO:0007669"/>
    <property type="project" value="TreeGrafter"/>
</dbReference>
<evidence type="ECO:0000259" key="15">
    <source>
        <dbReference type="PROSITE" id="PS50234"/>
    </source>
</evidence>
<dbReference type="InterPro" id="IPR036465">
    <property type="entry name" value="vWFA_dom_sf"/>
</dbReference>
<feature type="chain" id="PRO_5026323960" description="Collagen alpha-2(VI) chain" evidence="14">
    <location>
        <begin position="19"/>
        <end position="1037"/>
    </location>
</feature>
<evidence type="ECO:0000256" key="14">
    <source>
        <dbReference type="SAM" id="SignalP"/>
    </source>
</evidence>
<evidence type="ECO:0000256" key="9">
    <source>
        <dbReference type="ARBA" id="ARBA00023278"/>
    </source>
</evidence>
<feature type="compositionally biased region" description="Low complexity" evidence="13">
    <location>
        <begin position="484"/>
        <end position="494"/>
    </location>
</feature>
<dbReference type="PROSITE" id="PS50234">
    <property type="entry name" value="VWFA"/>
    <property type="match status" value="3"/>
</dbReference>
<dbReference type="FunFam" id="3.40.50.410:FF:000026">
    <property type="entry name" value="Collagen, type VI, alpha 1"/>
    <property type="match status" value="1"/>
</dbReference>
<keyword evidence="17" id="KW-1185">Reference proteome</keyword>
<evidence type="ECO:0000256" key="8">
    <source>
        <dbReference type="ARBA" id="ARBA00023180"/>
    </source>
</evidence>
<feature type="domain" description="VWFA" evidence="15">
    <location>
        <begin position="632"/>
        <end position="818"/>
    </location>
</feature>
<evidence type="ECO:0000256" key="4">
    <source>
        <dbReference type="ARBA" id="ARBA00022729"/>
    </source>
</evidence>
<comment type="similarity">
    <text evidence="11">Belongs to the type VI collagen family.</text>
</comment>
<feature type="compositionally biased region" description="Gly residues" evidence="13">
    <location>
        <begin position="495"/>
        <end position="507"/>
    </location>
</feature>
<keyword evidence="5" id="KW-0677">Repeat</keyword>